<gene>
    <name evidence="1" type="ORF">LTS18_011010</name>
</gene>
<comment type="caution">
    <text evidence="1">The sequence shown here is derived from an EMBL/GenBank/DDBJ whole genome shotgun (WGS) entry which is preliminary data.</text>
</comment>
<sequence length="153" mass="15406">MPAGGTPGAEIHGNIDGSGGWPETRSPADELPIELMTEDCTVSVVDGDTEISSPDELSNAVSEGEPELASEGGIDALKELDAKSELPDSSVEGGEGIVSLELKADPPGDPERGSEGIGEACTSEAPVVDTPGDAYVTLKNGVENDASGTPEAS</sequence>
<name>A0ACC3CYZ0_9PEZI</name>
<organism evidence="1 2">
    <name type="scientific">Coniosporium uncinatum</name>
    <dbReference type="NCBI Taxonomy" id="93489"/>
    <lineage>
        <taxon>Eukaryota</taxon>
        <taxon>Fungi</taxon>
        <taxon>Dikarya</taxon>
        <taxon>Ascomycota</taxon>
        <taxon>Pezizomycotina</taxon>
        <taxon>Dothideomycetes</taxon>
        <taxon>Dothideomycetes incertae sedis</taxon>
        <taxon>Coniosporium</taxon>
    </lineage>
</organism>
<dbReference type="EMBL" id="JAWDJW010009467">
    <property type="protein sequence ID" value="KAK3059379.1"/>
    <property type="molecule type" value="Genomic_DNA"/>
</dbReference>
<reference evidence="1" key="1">
    <citation type="submission" date="2024-09" db="EMBL/GenBank/DDBJ databases">
        <title>Black Yeasts Isolated from many extreme environments.</title>
        <authorList>
            <person name="Coleine C."/>
            <person name="Stajich J.E."/>
            <person name="Selbmann L."/>
        </authorList>
    </citation>
    <scope>NUCLEOTIDE SEQUENCE</scope>
    <source>
        <strain evidence="1">CCFEE 5737</strain>
    </source>
</reference>
<accession>A0ACC3CYZ0</accession>
<evidence type="ECO:0000313" key="2">
    <source>
        <dbReference type="Proteomes" id="UP001186974"/>
    </source>
</evidence>
<protein>
    <submittedName>
        <fullName evidence="1">Uncharacterized protein</fullName>
    </submittedName>
</protein>
<dbReference type="Proteomes" id="UP001186974">
    <property type="component" value="Unassembled WGS sequence"/>
</dbReference>
<evidence type="ECO:0000313" key="1">
    <source>
        <dbReference type="EMBL" id="KAK3059379.1"/>
    </source>
</evidence>
<keyword evidence="2" id="KW-1185">Reference proteome</keyword>
<proteinExistence type="predicted"/>